<evidence type="ECO:0000313" key="2">
    <source>
        <dbReference type="Proteomes" id="UP000244898"/>
    </source>
</evidence>
<reference evidence="2" key="1">
    <citation type="submission" date="2018-03" db="EMBL/GenBank/DDBJ databases">
        <authorList>
            <person name="Rodrigo-Torres L."/>
            <person name="Arahal R. D."/>
            <person name="Lucena T."/>
        </authorList>
    </citation>
    <scope>NUCLEOTIDE SEQUENCE [LARGE SCALE GENOMIC DNA]</scope>
    <source>
        <strain evidence="2">CECT 7615</strain>
    </source>
</reference>
<proteinExistence type="predicted"/>
<evidence type="ECO:0008006" key="3">
    <source>
        <dbReference type="Google" id="ProtNLM"/>
    </source>
</evidence>
<dbReference type="InterPro" id="IPR010296">
    <property type="entry name" value="DUF899_thioredox"/>
</dbReference>
<keyword evidence="2" id="KW-1185">Reference proteome</keyword>
<dbReference type="Pfam" id="PF05988">
    <property type="entry name" value="DUF899"/>
    <property type="match status" value="1"/>
</dbReference>
<gene>
    <name evidence="1" type="ORF">TRM7615_00459</name>
</gene>
<dbReference type="AlphaFoldDB" id="A0A2R8C3G8"/>
<accession>A0A2R8C3G8</accession>
<organism evidence="1 2">
    <name type="scientific">Falsiruegeria mediterranea M17</name>
    <dbReference type="NCBI Taxonomy" id="1200281"/>
    <lineage>
        <taxon>Bacteria</taxon>
        <taxon>Pseudomonadati</taxon>
        <taxon>Pseudomonadota</taxon>
        <taxon>Alphaproteobacteria</taxon>
        <taxon>Rhodobacterales</taxon>
        <taxon>Roseobacteraceae</taxon>
        <taxon>Falsiruegeria</taxon>
    </lineage>
</organism>
<dbReference type="RefSeq" id="WP_207775207.1">
    <property type="nucleotide sequence ID" value="NZ_ONZG01000001.1"/>
</dbReference>
<dbReference type="Proteomes" id="UP000244898">
    <property type="component" value="Unassembled WGS sequence"/>
</dbReference>
<evidence type="ECO:0000313" key="1">
    <source>
        <dbReference type="EMBL" id="SPJ26980.1"/>
    </source>
</evidence>
<sequence length="212" mass="23480">MTVQFPNESPDYRAARTALLRAEVDLRSQIEAVAAKRRALPMGGLIPTDYAFKGLDGTARPLSSLFGEHDTLAIYSLMYGPKATGPCPMCSAFLDGMTGQVSHISKRMAFAVVAESNPERLSALQGQMAWQDLPLLSADGTGYQTDYLAQSPDGDQLPMMNVFIRDGDGVRHFWGSEMFYAPSDWHPRHVDSIWPLWNLLDLTPQGRGDWMP</sequence>
<name>A0A2R8C3G8_9RHOB</name>
<protein>
    <recommendedName>
        <fullName evidence="3">Thioredoxin domain-containing protein</fullName>
    </recommendedName>
</protein>
<dbReference type="EMBL" id="ONZG01000001">
    <property type="protein sequence ID" value="SPJ26980.1"/>
    <property type="molecule type" value="Genomic_DNA"/>
</dbReference>